<name>A0A1Y1QV18_9GAMM</name>
<accession>A0A1Y1QV18</accession>
<dbReference type="Proteomes" id="UP000192491">
    <property type="component" value="Unassembled WGS sequence"/>
</dbReference>
<gene>
    <name evidence="1" type="ORF">BWK73_09115</name>
</gene>
<reference evidence="1 2" key="1">
    <citation type="submission" date="2017-01" db="EMBL/GenBank/DDBJ databases">
        <title>Novel large sulfur bacteria in the metagenomes of groundwater-fed chemosynthetic microbial mats in the Lake Huron basin.</title>
        <authorList>
            <person name="Sharrar A.M."/>
            <person name="Flood B.E."/>
            <person name="Bailey J.V."/>
            <person name="Jones D.S."/>
            <person name="Biddanda B."/>
            <person name="Ruberg S.A."/>
            <person name="Marcus D.N."/>
            <person name="Dick G.J."/>
        </authorList>
    </citation>
    <scope>NUCLEOTIDE SEQUENCE [LARGE SCALE GENOMIC DNA]</scope>
    <source>
        <strain evidence="1">A8</strain>
    </source>
</reference>
<evidence type="ECO:0000313" key="2">
    <source>
        <dbReference type="Proteomes" id="UP000192491"/>
    </source>
</evidence>
<comment type="caution">
    <text evidence="1">The sequence shown here is derived from an EMBL/GenBank/DDBJ whole genome shotgun (WGS) entry which is preliminary data.</text>
</comment>
<proteinExistence type="predicted"/>
<dbReference type="EMBL" id="MTEJ01000027">
    <property type="protein sequence ID" value="OQX14544.1"/>
    <property type="molecule type" value="Genomic_DNA"/>
</dbReference>
<evidence type="ECO:0000313" key="1">
    <source>
        <dbReference type="EMBL" id="OQX14544.1"/>
    </source>
</evidence>
<dbReference type="AlphaFoldDB" id="A0A1Y1QV18"/>
<organism evidence="1 2">
    <name type="scientific">Thiothrix lacustris</name>
    <dbReference type="NCBI Taxonomy" id="525917"/>
    <lineage>
        <taxon>Bacteria</taxon>
        <taxon>Pseudomonadati</taxon>
        <taxon>Pseudomonadota</taxon>
        <taxon>Gammaproteobacteria</taxon>
        <taxon>Thiotrichales</taxon>
        <taxon>Thiotrichaceae</taxon>
        <taxon>Thiothrix</taxon>
    </lineage>
</organism>
<sequence>MNKKSPALIENVTSEEVTAFLVETYRQSDTYGGDFYPAVAESPFDIPEDVIWAAWDHFNN</sequence>
<protein>
    <submittedName>
        <fullName evidence="1">Uncharacterized protein</fullName>
    </submittedName>
</protein>